<dbReference type="Pfam" id="PF01548">
    <property type="entry name" value="DEDD_Tnp_IS110"/>
    <property type="match status" value="1"/>
</dbReference>
<dbReference type="PANTHER" id="PTHR33055:SF3">
    <property type="entry name" value="PUTATIVE TRANSPOSASE FOR IS117-RELATED"/>
    <property type="match status" value="1"/>
</dbReference>
<dbReference type="InterPro" id="IPR002525">
    <property type="entry name" value="Transp_IS110-like_N"/>
</dbReference>
<dbReference type="InterPro" id="IPR003346">
    <property type="entry name" value="Transposase_20"/>
</dbReference>
<dbReference type="Pfam" id="PF02371">
    <property type="entry name" value="Transposase_20"/>
    <property type="match status" value="1"/>
</dbReference>
<evidence type="ECO:0000313" key="4">
    <source>
        <dbReference type="Proteomes" id="UP001139477"/>
    </source>
</evidence>
<dbReference type="EMBL" id="JAMYXC010000158">
    <property type="protein sequence ID" value="MCP1168944.1"/>
    <property type="molecule type" value="Genomic_DNA"/>
</dbReference>
<feature type="domain" description="Transposase IS116/IS110/IS902 C-terminal" evidence="2">
    <location>
        <begin position="214"/>
        <end position="292"/>
    </location>
</feature>
<dbReference type="GO" id="GO:0006313">
    <property type="term" value="P:DNA transposition"/>
    <property type="evidence" value="ECO:0007669"/>
    <property type="project" value="InterPro"/>
</dbReference>
<dbReference type="InterPro" id="IPR047650">
    <property type="entry name" value="Transpos_IS110"/>
</dbReference>
<evidence type="ECO:0000259" key="1">
    <source>
        <dbReference type="Pfam" id="PF01548"/>
    </source>
</evidence>
<reference evidence="3" key="1">
    <citation type="submission" date="2022-06" db="EMBL/GenBank/DDBJ databases">
        <title>Limimaricola sediminis sp. nov., isolated from an intertidal sediment.</title>
        <authorList>
            <person name="Shao X."/>
        </authorList>
    </citation>
    <scope>NUCLEOTIDE SEQUENCE</scope>
    <source>
        <strain evidence="3">ASW11-118</strain>
    </source>
</reference>
<dbReference type="NCBIfam" id="NF033542">
    <property type="entry name" value="transpos_IS110"/>
    <property type="match status" value="1"/>
</dbReference>
<sequence length="343" mass="37432">MERYYVGLDVSKDATAICVRRSDGAVERVCETATDPDAICAALEDLRIGLKGVILETGRMANWLHGELTRRGLPAICVDARQAHAVLSQMHNKTDANDAAMLADLARTGFYRKVEVKSRHAQERRALLAARDAAIGARRNAENTIRGLLASFGLRVPAQPRTYEGRIRAVLEDQEALAPIILPLLAVRTEALRQAAALTKELVRQAKTSEACIRLMTVPGVGTVTAATFVATIDAPGRFAKSRSVGAYAGLTSRRHQSGAVDYGGRISKRGDRLLRTMLYEAANSLLCRVKPGRGQALRDWAMALKRQTSHKKAVVALARKLAVMMHAIWINGGIFEEREACL</sequence>
<name>A0A9X2JPK5_9RHOB</name>
<organism evidence="3 4">
    <name type="scientific">Limimaricola litoreus</name>
    <dbReference type="NCBI Taxonomy" id="2955316"/>
    <lineage>
        <taxon>Bacteria</taxon>
        <taxon>Pseudomonadati</taxon>
        <taxon>Pseudomonadota</taxon>
        <taxon>Alphaproteobacteria</taxon>
        <taxon>Rhodobacterales</taxon>
        <taxon>Paracoccaceae</taxon>
        <taxon>Limimaricola</taxon>
    </lineage>
</organism>
<feature type="domain" description="Transposase IS110-like N-terminal" evidence="1">
    <location>
        <begin position="6"/>
        <end position="151"/>
    </location>
</feature>
<keyword evidence="4" id="KW-1185">Reference proteome</keyword>
<dbReference type="GO" id="GO:0004803">
    <property type="term" value="F:transposase activity"/>
    <property type="evidence" value="ECO:0007669"/>
    <property type="project" value="InterPro"/>
</dbReference>
<accession>A0A9X2JPK5</accession>
<gene>
    <name evidence="3" type="ORF">NHG85_10480</name>
</gene>
<comment type="caution">
    <text evidence="3">The sequence shown here is derived from an EMBL/GenBank/DDBJ whole genome shotgun (WGS) entry which is preliminary data.</text>
</comment>
<dbReference type="AlphaFoldDB" id="A0A9X2JPK5"/>
<dbReference type="PANTHER" id="PTHR33055">
    <property type="entry name" value="TRANSPOSASE FOR INSERTION SEQUENCE ELEMENT IS1111A"/>
    <property type="match status" value="1"/>
</dbReference>
<dbReference type="RefSeq" id="WP_253332178.1">
    <property type="nucleotide sequence ID" value="NZ_JAMYXC010000158.1"/>
</dbReference>
<evidence type="ECO:0000313" key="3">
    <source>
        <dbReference type="EMBL" id="MCP1168944.1"/>
    </source>
</evidence>
<protein>
    <submittedName>
        <fullName evidence="3">IS110 family transposase</fullName>
    </submittedName>
</protein>
<dbReference type="Proteomes" id="UP001139477">
    <property type="component" value="Unassembled WGS sequence"/>
</dbReference>
<evidence type="ECO:0000259" key="2">
    <source>
        <dbReference type="Pfam" id="PF02371"/>
    </source>
</evidence>
<proteinExistence type="predicted"/>
<dbReference type="GO" id="GO:0003677">
    <property type="term" value="F:DNA binding"/>
    <property type="evidence" value="ECO:0007669"/>
    <property type="project" value="InterPro"/>
</dbReference>